<reference evidence="1 2" key="1">
    <citation type="submission" date="2019-03" db="EMBL/GenBank/DDBJ databases">
        <title>Bradyrhizobium strains diversity.</title>
        <authorList>
            <person name="Urquiaga M.C.O."/>
            <person name="Hungria M."/>
            <person name="Delamuta J.R.M."/>
            <person name="Klepa M.S."/>
        </authorList>
    </citation>
    <scope>NUCLEOTIDE SEQUENCE [LARGE SCALE GENOMIC DNA]</scope>
    <source>
        <strain evidence="1 2">CNPSo 3426</strain>
    </source>
</reference>
<sequence>MTDKACPFCRGLGWPCENHPLRAWSEQRGDARCILGNRPSRTGIQCLSSTGSENIPLPRQCRRWTSRRS</sequence>
<evidence type="ECO:0000313" key="1">
    <source>
        <dbReference type="EMBL" id="TFV78673.1"/>
    </source>
</evidence>
<dbReference type="AlphaFoldDB" id="A0A4Y9PJF0"/>
<evidence type="ECO:0000313" key="2">
    <source>
        <dbReference type="Proteomes" id="UP000297700"/>
    </source>
</evidence>
<organism evidence="1 2">
    <name type="scientific">Bradyrhizobium frederickii</name>
    <dbReference type="NCBI Taxonomy" id="2560054"/>
    <lineage>
        <taxon>Bacteria</taxon>
        <taxon>Pseudomonadati</taxon>
        <taxon>Pseudomonadota</taxon>
        <taxon>Alphaproteobacteria</taxon>
        <taxon>Hyphomicrobiales</taxon>
        <taxon>Nitrobacteraceae</taxon>
        <taxon>Bradyrhizobium</taxon>
    </lineage>
</organism>
<gene>
    <name evidence="1" type="ORF">E4K64_05680</name>
</gene>
<accession>A0A4Y9PJF0</accession>
<dbReference type="EMBL" id="SPQS01000003">
    <property type="protein sequence ID" value="TFV78673.1"/>
    <property type="molecule type" value="Genomic_DNA"/>
</dbReference>
<comment type="caution">
    <text evidence="1">The sequence shown here is derived from an EMBL/GenBank/DDBJ whole genome shotgun (WGS) entry which is preliminary data.</text>
</comment>
<name>A0A4Y9PJF0_9BRAD</name>
<proteinExistence type="predicted"/>
<protein>
    <submittedName>
        <fullName evidence="1">Uncharacterized protein</fullName>
    </submittedName>
</protein>
<dbReference type="Proteomes" id="UP000297700">
    <property type="component" value="Unassembled WGS sequence"/>
</dbReference>